<dbReference type="EMBL" id="MT144749">
    <property type="protein sequence ID" value="QJH98719.1"/>
    <property type="molecule type" value="Genomic_DNA"/>
</dbReference>
<name>A0A6H1ZSE5_9ZZZZ</name>
<dbReference type="EMBL" id="MT144193">
    <property type="protein sequence ID" value="QJA50399.1"/>
    <property type="molecule type" value="Genomic_DNA"/>
</dbReference>
<reference evidence="1" key="1">
    <citation type="submission" date="2020-03" db="EMBL/GenBank/DDBJ databases">
        <title>The deep terrestrial virosphere.</title>
        <authorList>
            <person name="Holmfeldt K."/>
            <person name="Nilsson E."/>
            <person name="Simone D."/>
            <person name="Lopez-Fernandez M."/>
            <person name="Wu X."/>
            <person name="de Brujin I."/>
            <person name="Lundin D."/>
            <person name="Andersson A."/>
            <person name="Bertilsson S."/>
            <person name="Dopson M."/>
        </authorList>
    </citation>
    <scope>NUCLEOTIDE SEQUENCE</scope>
    <source>
        <strain evidence="1">TM448A01747</strain>
        <strain evidence="2">TM448B01375</strain>
    </source>
</reference>
<proteinExistence type="predicted"/>
<sequence>MRTNNEAIDYLDQTPIFEGAYGAPKRRLATPWLITHLGLFRVDLTIVGPITEQPKGHFALRRREAEGLLQKLMDEIMSLKEQLR</sequence>
<gene>
    <name evidence="1" type="ORF">TM448A01747_0002</name>
    <name evidence="2" type="ORF">TM448B01375_0020</name>
</gene>
<protein>
    <submittedName>
        <fullName evidence="1">Uncharacterized protein</fullName>
    </submittedName>
</protein>
<dbReference type="AlphaFoldDB" id="A0A6H1ZSE5"/>
<evidence type="ECO:0000313" key="1">
    <source>
        <dbReference type="EMBL" id="QJA50399.1"/>
    </source>
</evidence>
<organism evidence="1">
    <name type="scientific">viral metagenome</name>
    <dbReference type="NCBI Taxonomy" id="1070528"/>
    <lineage>
        <taxon>unclassified sequences</taxon>
        <taxon>metagenomes</taxon>
        <taxon>organismal metagenomes</taxon>
    </lineage>
</organism>
<evidence type="ECO:0000313" key="2">
    <source>
        <dbReference type="EMBL" id="QJH98719.1"/>
    </source>
</evidence>
<accession>A0A6H1ZSE5</accession>